<evidence type="ECO:0000313" key="4">
    <source>
        <dbReference type="Proteomes" id="UP000533598"/>
    </source>
</evidence>
<dbReference type="CDD" id="cd05829">
    <property type="entry name" value="Sortase_F"/>
    <property type="match status" value="1"/>
</dbReference>
<dbReference type="Pfam" id="PF04203">
    <property type="entry name" value="Sortase"/>
    <property type="match status" value="1"/>
</dbReference>
<protein>
    <recommendedName>
        <fullName evidence="5">Class F sortase</fullName>
    </recommendedName>
</protein>
<dbReference type="GO" id="GO:0016787">
    <property type="term" value="F:hydrolase activity"/>
    <property type="evidence" value="ECO:0007669"/>
    <property type="project" value="UniProtKB-KW"/>
</dbReference>
<dbReference type="RefSeq" id="WP_312987125.1">
    <property type="nucleotide sequence ID" value="NZ_JACHMH010000001.1"/>
</dbReference>
<keyword evidence="4" id="KW-1185">Reference proteome</keyword>
<dbReference type="InterPro" id="IPR005754">
    <property type="entry name" value="Sortase"/>
</dbReference>
<dbReference type="EMBL" id="JACHMH010000001">
    <property type="protein sequence ID" value="MBB4676428.1"/>
    <property type="molecule type" value="Genomic_DNA"/>
</dbReference>
<evidence type="ECO:0000313" key="3">
    <source>
        <dbReference type="EMBL" id="MBB4676428.1"/>
    </source>
</evidence>
<proteinExistence type="predicted"/>
<organism evidence="3 4">
    <name type="scientific">Crossiella cryophila</name>
    <dbReference type="NCBI Taxonomy" id="43355"/>
    <lineage>
        <taxon>Bacteria</taxon>
        <taxon>Bacillati</taxon>
        <taxon>Actinomycetota</taxon>
        <taxon>Actinomycetes</taxon>
        <taxon>Pseudonocardiales</taxon>
        <taxon>Pseudonocardiaceae</taxon>
        <taxon>Crossiella</taxon>
    </lineage>
</organism>
<dbReference type="Gene3D" id="2.40.260.10">
    <property type="entry name" value="Sortase"/>
    <property type="match status" value="1"/>
</dbReference>
<keyword evidence="1" id="KW-0378">Hydrolase</keyword>
<dbReference type="SUPFAM" id="SSF63817">
    <property type="entry name" value="Sortase"/>
    <property type="match status" value="1"/>
</dbReference>
<dbReference type="AlphaFoldDB" id="A0A7W7CAS4"/>
<reference evidence="3 4" key="1">
    <citation type="submission" date="2020-08" db="EMBL/GenBank/DDBJ databases">
        <title>Sequencing the genomes of 1000 actinobacteria strains.</title>
        <authorList>
            <person name="Klenk H.-P."/>
        </authorList>
    </citation>
    <scope>NUCLEOTIDE SEQUENCE [LARGE SCALE GENOMIC DNA]</scope>
    <source>
        <strain evidence="3 4">DSM 44230</strain>
    </source>
</reference>
<evidence type="ECO:0000256" key="1">
    <source>
        <dbReference type="ARBA" id="ARBA00022801"/>
    </source>
</evidence>
<feature type="region of interest" description="Disordered" evidence="2">
    <location>
        <begin position="1"/>
        <end position="23"/>
    </location>
</feature>
<evidence type="ECO:0008006" key="5">
    <source>
        <dbReference type="Google" id="ProtNLM"/>
    </source>
</evidence>
<comment type="caution">
    <text evidence="3">The sequence shown here is derived from an EMBL/GenBank/DDBJ whole genome shotgun (WGS) entry which is preliminary data.</text>
</comment>
<evidence type="ECO:0000256" key="2">
    <source>
        <dbReference type="SAM" id="MobiDB-lite"/>
    </source>
</evidence>
<accession>A0A7W7CAS4</accession>
<dbReference type="Proteomes" id="UP000533598">
    <property type="component" value="Unassembled WGS sequence"/>
</dbReference>
<dbReference type="InterPro" id="IPR023365">
    <property type="entry name" value="Sortase_dom-sf"/>
</dbReference>
<name>A0A7W7CAS4_9PSEU</name>
<gene>
    <name evidence="3" type="ORF">HNR67_002546</name>
</gene>
<dbReference type="InterPro" id="IPR042001">
    <property type="entry name" value="Sortase_F"/>
</dbReference>
<sequence>MTASSAPTTVTTPPPGQRPGTIRLAAGGSARLVRREITPDGTLPIPESLDEAAWWGVGLGAPNGAAVLSGHVNWRGRTGPFDELWRAERGQPVTISDAAGLRWTYRVTEILTLHKDELPRHAERLFNARGPHRVVLVTCGGDFVGGTDGYRDNRIVVAEPVSPQAHLN</sequence>